<feature type="compositionally biased region" description="Basic residues" evidence="4">
    <location>
        <begin position="375"/>
        <end position="391"/>
    </location>
</feature>
<reference evidence="6 7" key="1">
    <citation type="submission" date="2024-10" db="EMBL/GenBank/DDBJ databases">
        <title>Updated reference genomes for cyclostephanoid diatoms.</title>
        <authorList>
            <person name="Roberts W.R."/>
            <person name="Alverson A.J."/>
        </authorList>
    </citation>
    <scope>NUCLEOTIDE SEQUENCE [LARGE SCALE GENOMIC DNA]</scope>
    <source>
        <strain evidence="6 7">AJA232-27</strain>
    </source>
</reference>
<dbReference type="PROSITE" id="PS51914">
    <property type="entry name" value="MRH"/>
    <property type="match status" value="1"/>
</dbReference>
<dbReference type="Gene3D" id="2.70.130.10">
    <property type="entry name" value="Mannose-6-phosphate receptor binding domain"/>
    <property type="match status" value="1"/>
</dbReference>
<feature type="region of interest" description="Disordered" evidence="4">
    <location>
        <begin position="372"/>
        <end position="442"/>
    </location>
</feature>
<accession>A0ABD3N7S7</accession>
<feature type="compositionally biased region" description="Acidic residues" evidence="4">
    <location>
        <begin position="398"/>
        <end position="429"/>
    </location>
</feature>
<organism evidence="6 7">
    <name type="scientific">Discostella pseudostelligera</name>
    <dbReference type="NCBI Taxonomy" id="259834"/>
    <lineage>
        <taxon>Eukaryota</taxon>
        <taxon>Sar</taxon>
        <taxon>Stramenopiles</taxon>
        <taxon>Ochrophyta</taxon>
        <taxon>Bacillariophyta</taxon>
        <taxon>Coscinodiscophyceae</taxon>
        <taxon>Thalassiosirophycidae</taxon>
        <taxon>Stephanodiscales</taxon>
        <taxon>Stephanodiscaceae</taxon>
        <taxon>Discostella</taxon>
    </lineage>
</organism>
<keyword evidence="2" id="KW-1015">Disulfide bond</keyword>
<dbReference type="AlphaFoldDB" id="A0ABD3N7S7"/>
<comment type="caution">
    <text evidence="6">The sequence shown here is derived from an EMBL/GenBank/DDBJ whole genome shotgun (WGS) entry which is preliminary data.</text>
</comment>
<keyword evidence="3" id="KW-0175">Coiled coil</keyword>
<dbReference type="EMBL" id="JALLBG020000017">
    <property type="protein sequence ID" value="KAL3772075.1"/>
    <property type="molecule type" value="Genomic_DNA"/>
</dbReference>
<dbReference type="PANTHER" id="PTHR12630:SF1">
    <property type="entry name" value="GLUCOSIDASE 2 SUBUNIT BETA"/>
    <property type="match status" value="1"/>
</dbReference>
<dbReference type="InterPro" id="IPR009011">
    <property type="entry name" value="Man6P_isomerase_rcpt-bd_dom_sf"/>
</dbReference>
<evidence type="ECO:0000313" key="7">
    <source>
        <dbReference type="Proteomes" id="UP001530293"/>
    </source>
</evidence>
<keyword evidence="7" id="KW-1185">Reference proteome</keyword>
<dbReference type="InterPro" id="IPR044865">
    <property type="entry name" value="MRH_dom"/>
</dbReference>
<evidence type="ECO:0000313" key="6">
    <source>
        <dbReference type="EMBL" id="KAL3772075.1"/>
    </source>
</evidence>
<proteinExistence type="predicted"/>
<evidence type="ECO:0000256" key="1">
    <source>
        <dbReference type="ARBA" id="ARBA00022729"/>
    </source>
</evidence>
<feature type="coiled-coil region" evidence="3">
    <location>
        <begin position="692"/>
        <end position="726"/>
    </location>
</feature>
<evidence type="ECO:0000259" key="5">
    <source>
        <dbReference type="PROSITE" id="PS51914"/>
    </source>
</evidence>
<feature type="domain" description="MRH" evidence="5">
    <location>
        <begin position="724"/>
        <end position="841"/>
    </location>
</feature>
<dbReference type="InterPro" id="IPR039794">
    <property type="entry name" value="Gtb1-like"/>
</dbReference>
<sequence length="848" mass="93541">MASMASALVLLPRLLSASPLLMLLLTFFISSSIHHHHHPVLALAASSSSSANNVIQCRSGWTNLLQTLHPAQINDGYCDCPYDNADEPNTSACSGGMDGMWAGLSLLSIDGGEETTTTATTDAINVAKKNAYFHCPQQPNLLLPLSRISDGICDCCDGADEVFSSLSSDTIPTTTTTTSCPDICNEVLAEERAIQAKSKSNYIIGNQHRLDSIMKYQQWHSDSRDKLHNLQTVELVASNNEMEEVEQSLHEAQLSFGRRWIATVEEQVTMEPLLDIFNGGESYDIFDLGAFIISLCALSAEISSDNVDEKERCVALDRASLDLGVLWNNTDGSSGNGSSSETLPNFTRLEPTMENSLSDYANQILLRLDGEKKAGARKKSSRRDHRRRKPKEVRSEPEDSLDDDDDDAMNDSEDDRDNDHDSEDGEGETEVPLVPMEGEVPVRDNETLVKSLLEKVLLDRSLFKKQSKRLLDYTIDQADNEEVAEDSDGSSNDDEQQDEDGSTSSKKQVDPMALTMVKSAISKYLSQITRGETSAASAARFVASVIQNGGDSARRDLTNLAIMTLYHGNVSSEDVAELIYSTASCLRTQEESANESSCAAPWGNMCPPRTVQVGGKTYPPAFLVHAAHKRCDQRQNSTMEVCVMEGDEVEFPTSVSDGYYNYFTPQSRGAEDALTLYFSRTASLHNIVPPELSELRDRKDAIDGQRASLMERIADLEREIGDINDGTSKYGVDGELFMLRDTCHKLEHGKYEYEVCIFGQATQRDIGQKNGGTNLGSWQSEYIEDGQRKLKWDGGTKCWNGPVRSAEVSVTCGAETKLLTADEPETCRYVFTMECPIGCDEDFKMKNM</sequence>
<dbReference type="PANTHER" id="PTHR12630">
    <property type="entry name" value="N-LINKED OLIGOSACCHARIDE PROCESSING"/>
    <property type="match status" value="1"/>
</dbReference>
<dbReference type="SUPFAM" id="SSF50911">
    <property type="entry name" value="Mannose 6-phosphate receptor domain"/>
    <property type="match status" value="1"/>
</dbReference>
<name>A0ABD3N7S7_9STRA</name>
<dbReference type="Proteomes" id="UP001530293">
    <property type="component" value="Unassembled WGS sequence"/>
</dbReference>
<dbReference type="Pfam" id="PF13015">
    <property type="entry name" value="PRKCSH_1"/>
    <property type="match status" value="1"/>
</dbReference>
<feature type="region of interest" description="Disordered" evidence="4">
    <location>
        <begin position="479"/>
        <end position="511"/>
    </location>
</feature>
<keyword evidence="1" id="KW-0732">Signal</keyword>
<protein>
    <recommendedName>
        <fullName evidence="5">MRH domain-containing protein</fullName>
    </recommendedName>
</protein>
<dbReference type="InterPro" id="IPR036607">
    <property type="entry name" value="PRKCSH"/>
</dbReference>
<gene>
    <name evidence="6" type="ORF">ACHAWU_008097</name>
</gene>
<evidence type="ECO:0000256" key="3">
    <source>
        <dbReference type="SAM" id="Coils"/>
    </source>
</evidence>
<evidence type="ECO:0000256" key="4">
    <source>
        <dbReference type="SAM" id="MobiDB-lite"/>
    </source>
</evidence>
<evidence type="ECO:0000256" key="2">
    <source>
        <dbReference type="ARBA" id="ARBA00023157"/>
    </source>
</evidence>
<feature type="compositionally biased region" description="Acidic residues" evidence="4">
    <location>
        <begin position="479"/>
        <end position="501"/>
    </location>
</feature>